<dbReference type="Proteomes" id="UP000234323">
    <property type="component" value="Unassembled WGS sequence"/>
</dbReference>
<dbReference type="GO" id="GO:0005524">
    <property type="term" value="F:ATP binding"/>
    <property type="evidence" value="ECO:0007669"/>
    <property type="project" value="InterPro"/>
</dbReference>
<dbReference type="InterPro" id="IPR011009">
    <property type="entry name" value="Kinase-like_dom_sf"/>
</dbReference>
<evidence type="ECO:0000259" key="2">
    <source>
        <dbReference type="PROSITE" id="PS50011"/>
    </source>
</evidence>
<dbReference type="EMBL" id="LLXI01001738">
    <property type="protein sequence ID" value="PKY54953.1"/>
    <property type="molecule type" value="Genomic_DNA"/>
</dbReference>
<dbReference type="InterPro" id="IPR008266">
    <property type="entry name" value="Tyr_kinase_AS"/>
</dbReference>
<evidence type="ECO:0000313" key="3">
    <source>
        <dbReference type="EMBL" id="PKY54953.1"/>
    </source>
</evidence>
<accession>A0A2I1H7V5</accession>
<dbReference type="GO" id="GO:0004672">
    <property type="term" value="F:protein kinase activity"/>
    <property type="evidence" value="ECO:0007669"/>
    <property type="project" value="InterPro"/>
</dbReference>
<dbReference type="InterPro" id="IPR000719">
    <property type="entry name" value="Prot_kinase_dom"/>
</dbReference>
<organism evidence="3 4">
    <name type="scientific">Rhizophagus irregularis</name>
    <dbReference type="NCBI Taxonomy" id="588596"/>
    <lineage>
        <taxon>Eukaryota</taxon>
        <taxon>Fungi</taxon>
        <taxon>Fungi incertae sedis</taxon>
        <taxon>Mucoromycota</taxon>
        <taxon>Glomeromycotina</taxon>
        <taxon>Glomeromycetes</taxon>
        <taxon>Glomerales</taxon>
        <taxon>Glomeraceae</taxon>
        <taxon>Rhizophagus</taxon>
    </lineage>
</organism>
<proteinExistence type="predicted"/>
<name>A0A2I1H7V5_9GLOM</name>
<dbReference type="InterPro" id="IPR001245">
    <property type="entry name" value="Ser-Thr/Tyr_kinase_cat_dom"/>
</dbReference>
<sequence length="337" mass="38753">MIITVDHNPELRPEIIEMLEVLNNCFEESKSQFDFSISSRAMIEAVPMLVPFTKFLPLINEIEKIFYEIIELVETAEHNKRTSKNIEKTFKELCGEFNICISLLSFSIDVKISDELGQLKADQDDLAKYLQKMVSGITVDEKNIGDDTKEVKDYLTDLSNKFSFTVAKVSAMNKTMEKFMNESSYNQKKIDNMFQIVHRDIRADNILITLNETAKLAKFKFSQYLTAATLNQRQNSERVRYCAPELEPFSENSQMPEEFKQLGIEAVQHDPEFRPKISKMFEVLRSCFKDYCVSHSLSQDSPSSSSSNLSRKPSTPKFTPKRAFSIGQDAYALPTRF</sequence>
<reference evidence="3 4" key="1">
    <citation type="submission" date="2015-10" db="EMBL/GenBank/DDBJ databases">
        <title>Genome analyses suggest a sexual origin of heterokaryosis in a supposedly ancient asexual fungus.</title>
        <authorList>
            <person name="Ropars J."/>
            <person name="Sedzielewska K."/>
            <person name="Noel J."/>
            <person name="Charron P."/>
            <person name="Farinelli L."/>
            <person name="Marton T."/>
            <person name="Kruger M."/>
            <person name="Pelin A."/>
            <person name="Brachmann A."/>
            <person name="Corradi N."/>
        </authorList>
    </citation>
    <scope>NUCLEOTIDE SEQUENCE [LARGE SCALE GENOMIC DNA]</scope>
    <source>
        <strain evidence="3 4">A4</strain>
    </source>
</reference>
<gene>
    <name evidence="3" type="ORF">RhiirA4_502917</name>
</gene>
<evidence type="ECO:0000313" key="4">
    <source>
        <dbReference type="Proteomes" id="UP000234323"/>
    </source>
</evidence>
<dbReference type="Gene3D" id="1.10.510.10">
    <property type="entry name" value="Transferase(Phosphotransferase) domain 1"/>
    <property type="match status" value="1"/>
</dbReference>
<feature type="compositionally biased region" description="Low complexity" evidence="1">
    <location>
        <begin position="297"/>
        <end position="313"/>
    </location>
</feature>
<feature type="region of interest" description="Disordered" evidence="1">
    <location>
        <begin position="297"/>
        <end position="321"/>
    </location>
</feature>
<evidence type="ECO:0000256" key="1">
    <source>
        <dbReference type="SAM" id="MobiDB-lite"/>
    </source>
</evidence>
<comment type="caution">
    <text evidence="3">The sequence shown here is derived from an EMBL/GenBank/DDBJ whole genome shotgun (WGS) entry which is preliminary data.</text>
</comment>
<dbReference type="VEuPathDB" id="FungiDB:RhiirA1_542817"/>
<dbReference type="SUPFAM" id="SSF56112">
    <property type="entry name" value="Protein kinase-like (PK-like)"/>
    <property type="match status" value="1"/>
</dbReference>
<dbReference type="Pfam" id="PF07714">
    <property type="entry name" value="PK_Tyr_Ser-Thr"/>
    <property type="match status" value="1"/>
</dbReference>
<protein>
    <recommendedName>
        <fullName evidence="2">Protein kinase domain-containing protein</fullName>
    </recommendedName>
</protein>
<dbReference type="PROSITE" id="PS50011">
    <property type="entry name" value="PROTEIN_KINASE_DOM"/>
    <property type="match status" value="1"/>
</dbReference>
<dbReference type="AlphaFoldDB" id="A0A2I1H7V5"/>
<keyword evidence="4" id="KW-1185">Reference proteome</keyword>
<dbReference type="PROSITE" id="PS00109">
    <property type="entry name" value="PROTEIN_KINASE_TYR"/>
    <property type="match status" value="1"/>
</dbReference>
<feature type="domain" description="Protein kinase" evidence="2">
    <location>
        <begin position="1"/>
        <end position="337"/>
    </location>
</feature>